<reference evidence="2" key="2">
    <citation type="submission" date="2016-04" db="EMBL/GenBank/DDBJ databases">
        <title>Planomonospora sphaerica JCM9374 whole genome shotgun sequence.</title>
        <authorList>
            <person name="Suzuki T."/>
            <person name="Dohra H."/>
            <person name="Kodani S."/>
        </authorList>
    </citation>
    <scope>NUCLEOTIDE SEQUENCE [LARGE SCALE GENOMIC DNA]</scope>
    <source>
        <strain evidence="2">JCM 9374</strain>
    </source>
</reference>
<dbReference type="Proteomes" id="UP000077701">
    <property type="component" value="Unassembled WGS sequence"/>
</dbReference>
<accession>A0A161LNP2</accession>
<evidence type="ECO:0000313" key="2">
    <source>
        <dbReference type="Proteomes" id="UP000077701"/>
    </source>
</evidence>
<gene>
    <name evidence="1" type="ORF">PS9374_06788</name>
</gene>
<keyword evidence="2" id="KW-1185">Reference proteome</keyword>
<sequence length="64" mass="7672">MPDFDVIVQKVDSRWIRELRVFALQYEEERHQVRSSWIPASVDDETWFELYLTATSVEQDIALI</sequence>
<dbReference type="OrthoDB" id="3540043at2"/>
<dbReference type="STRING" id="161355.PS9374_06788"/>
<dbReference type="AlphaFoldDB" id="A0A161LNP2"/>
<proteinExistence type="predicted"/>
<reference evidence="1 2" key="1">
    <citation type="journal article" date="2016" name="Genome Announc.">
        <title>Draft Genome Sequence of Planomonospora sphaerica JCM9374, a Rare Actinomycete.</title>
        <authorList>
            <person name="Dohra H."/>
            <person name="Suzuki T."/>
            <person name="Inoue Y."/>
            <person name="Kodani S."/>
        </authorList>
    </citation>
    <scope>NUCLEOTIDE SEQUENCE [LARGE SCALE GENOMIC DNA]</scope>
    <source>
        <strain evidence="1 2">JCM 9374</strain>
    </source>
</reference>
<dbReference type="RefSeq" id="WP_068903941.1">
    <property type="nucleotide sequence ID" value="NZ_BDCX01000022.1"/>
</dbReference>
<dbReference type="EMBL" id="BDCX01000022">
    <property type="protein sequence ID" value="GAT71097.1"/>
    <property type="molecule type" value="Genomic_DNA"/>
</dbReference>
<name>A0A161LNP2_9ACTN</name>
<organism evidence="1 2">
    <name type="scientific">Planomonospora sphaerica</name>
    <dbReference type="NCBI Taxonomy" id="161355"/>
    <lineage>
        <taxon>Bacteria</taxon>
        <taxon>Bacillati</taxon>
        <taxon>Actinomycetota</taxon>
        <taxon>Actinomycetes</taxon>
        <taxon>Streptosporangiales</taxon>
        <taxon>Streptosporangiaceae</taxon>
        <taxon>Planomonospora</taxon>
    </lineage>
</organism>
<comment type="caution">
    <text evidence="1">The sequence shown here is derived from an EMBL/GenBank/DDBJ whole genome shotgun (WGS) entry which is preliminary data.</text>
</comment>
<protein>
    <submittedName>
        <fullName evidence="1">Uncharacterized protein</fullName>
    </submittedName>
</protein>
<evidence type="ECO:0000313" key="1">
    <source>
        <dbReference type="EMBL" id="GAT71097.1"/>
    </source>
</evidence>